<accession>A0ACC1LH08</accession>
<comment type="caution">
    <text evidence="1">The sequence shown here is derived from an EMBL/GenBank/DDBJ whole genome shotgun (WGS) entry which is preliminary data.</text>
</comment>
<gene>
    <name evidence="1" type="ORF">H4S07_003345</name>
</gene>
<dbReference type="EMBL" id="JANBUP010001060">
    <property type="protein sequence ID" value="KAJ2808741.1"/>
    <property type="molecule type" value="Genomic_DNA"/>
</dbReference>
<evidence type="ECO:0000313" key="1">
    <source>
        <dbReference type="EMBL" id="KAJ2808741.1"/>
    </source>
</evidence>
<evidence type="ECO:0000313" key="2">
    <source>
        <dbReference type="Proteomes" id="UP001140096"/>
    </source>
</evidence>
<sequence>MFLLDQLESGRVQQEELEGMHWLCPGEVLRENARSQTALFPPQFYILSELARYKRWQDLAGYSPSTLPTEPLLCPRSDGKVVALLPGDRAYPATAMAADCGPPTASGLAISDADLFGEDRVEESGMHRIVMEPTNKPGGFYAASLHQGHLIAAGRTAGL</sequence>
<dbReference type="Proteomes" id="UP001140096">
    <property type="component" value="Unassembled WGS sequence"/>
</dbReference>
<name>A0ACC1LH08_9FUNG</name>
<organism evidence="1 2">
    <name type="scientific">Coemansia furcata</name>
    <dbReference type="NCBI Taxonomy" id="417177"/>
    <lineage>
        <taxon>Eukaryota</taxon>
        <taxon>Fungi</taxon>
        <taxon>Fungi incertae sedis</taxon>
        <taxon>Zoopagomycota</taxon>
        <taxon>Kickxellomycotina</taxon>
        <taxon>Kickxellomycetes</taxon>
        <taxon>Kickxellales</taxon>
        <taxon>Kickxellaceae</taxon>
        <taxon>Coemansia</taxon>
    </lineage>
</organism>
<protein>
    <submittedName>
        <fullName evidence="1">Uncharacterized protein</fullName>
    </submittedName>
</protein>
<proteinExistence type="predicted"/>
<reference evidence="1" key="1">
    <citation type="submission" date="2022-07" db="EMBL/GenBank/DDBJ databases">
        <title>Phylogenomic reconstructions and comparative analyses of Kickxellomycotina fungi.</title>
        <authorList>
            <person name="Reynolds N.K."/>
            <person name="Stajich J.E."/>
            <person name="Barry K."/>
            <person name="Grigoriev I.V."/>
            <person name="Crous P."/>
            <person name="Smith M.E."/>
        </authorList>
    </citation>
    <scope>NUCLEOTIDE SEQUENCE</scope>
    <source>
        <strain evidence="1">CBS 102833</strain>
    </source>
</reference>
<keyword evidence="2" id="KW-1185">Reference proteome</keyword>